<reference evidence="2 3" key="1">
    <citation type="submission" date="2018-03" db="EMBL/GenBank/DDBJ databases">
        <title>The ancient ancestry and fast evolution of plastids.</title>
        <authorList>
            <person name="Moore K.R."/>
            <person name="Magnabosco C."/>
            <person name="Momper L."/>
            <person name="Gold D.A."/>
            <person name="Bosak T."/>
            <person name="Fournier G.P."/>
        </authorList>
    </citation>
    <scope>NUCLEOTIDE SEQUENCE [LARGE SCALE GENOMIC DNA]</scope>
    <source>
        <strain evidence="2 3">CCALA 016</strain>
    </source>
</reference>
<reference evidence="2 3" key="2">
    <citation type="submission" date="2018-03" db="EMBL/GenBank/DDBJ databases">
        <authorList>
            <person name="Keele B.F."/>
        </authorList>
    </citation>
    <scope>NUCLEOTIDE SEQUENCE [LARGE SCALE GENOMIC DNA]</scope>
    <source>
        <strain evidence="2 3">CCALA 016</strain>
    </source>
</reference>
<gene>
    <name evidence="2" type="ORF">C7H19_17720</name>
</gene>
<keyword evidence="1" id="KW-1133">Transmembrane helix</keyword>
<proteinExistence type="predicted"/>
<accession>A0A2T1LU49</accession>
<keyword evidence="1" id="KW-0472">Membrane</keyword>
<name>A0A2T1LU49_9CHRO</name>
<dbReference type="EMBL" id="PXOH01000023">
    <property type="protein sequence ID" value="PSF34986.1"/>
    <property type="molecule type" value="Genomic_DNA"/>
</dbReference>
<keyword evidence="1" id="KW-0812">Transmembrane</keyword>
<feature type="transmembrane region" description="Helical" evidence="1">
    <location>
        <begin position="52"/>
        <end position="72"/>
    </location>
</feature>
<dbReference type="Proteomes" id="UP000239001">
    <property type="component" value="Unassembled WGS sequence"/>
</dbReference>
<keyword evidence="3" id="KW-1185">Reference proteome</keyword>
<protein>
    <submittedName>
        <fullName evidence="2">Uncharacterized protein</fullName>
    </submittedName>
</protein>
<dbReference type="AlphaFoldDB" id="A0A2T1LU49"/>
<sequence>MSVSIPAPPSRILLPVFPVITLFSAFPVPLMLSVPVKVKFSTFAIAARLNVILALIVSFPSLAFSVMISVVVSTM</sequence>
<evidence type="ECO:0000313" key="3">
    <source>
        <dbReference type="Proteomes" id="UP000239001"/>
    </source>
</evidence>
<feature type="transmembrane region" description="Helical" evidence="1">
    <location>
        <begin position="12"/>
        <end position="32"/>
    </location>
</feature>
<comment type="caution">
    <text evidence="2">The sequence shown here is derived from an EMBL/GenBank/DDBJ whole genome shotgun (WGS) entry which is preliminary data.</text>
</comment>
<evidence type="ECO:0000256" key="1">
    <source>
        <dbReference type="SAM" id="Phobius"/>
    </source>
</evidence>
<evidence type="ECO:0000313" key="2">
    <source>
        <dbReference type="EMBL" id="PSF34986.1"/>
    </source>
</evidence>
<organism evidence="2 3">
    <name type="scientific">Aphanothece hegewaldii CCALA 016</name>
    <dbReference type="NCBI Taxonomy" id="2107694"/>
    <lineage>
        <taxon>Bacteria</taxon>
        <taxon>Bacillati</taxon>
        <taxon>Cyanobacteriota</taxon>
        <taxon>Cyanophyceae</taxon>
        <taxon>Oscillatoriophycideae</taxon>
        <taxon>Chroococcales</taxon>
        <taxon>Aphanothecaceae</taxon>
        <taxon>Aphanothece</taxon>
    </lineage>
</organism>